<keyword evidence="6" id="KW-0004">4Fe-4S</keyword>
<dbReference type="InterPro" id="IPR050482">
    <property type="entry name" value="Sensor_HK_TwoCompSys"/>
</dbReference>
<evidence type="ECO:0000256" key="8">
    <source>
        <dbReference type="ARBA" id="ARBA00022553"/>
    </source>
</evidence>
<dbReference type="Pfam" id="PF07730">
    <property type="entry name" value="HisKA_3"/>
    <property type="match status" value="1"/>
</dbReference>
<evidence type="ECO:0000256" key="7">
    <source>
        <dbReference type="ARBA" id="ARBA00022490"/>
    </source>
</evidence>
<dbReference type="PANTHER" id="PTHR24421:SF10">
    <property type="entry name" value="NITRATE_NITRITE SENSOR PROTEIN NARQ"/>
    <property type="match status" value="1"/>
</dbReference>
<comment type="subcellular location">
    <subcellularLocation>
        <location evidence="3">Cytoplasm</location>
    </subcellularLocation>
</comment>
<evidence type="ECO:0000256" key="4">
    <source>
        <dbReference type="ARBA" id="ARBA00012438"/>
    </source>
</evidence>
<reference evidence="21 22" key="1">
    <citation type="submission" date="2018-10" db="EMBL/GenBank/DDBJ databases">
        <title>Genome sequencing of Mucilaginibacter sp. HYN0043.</title>
        <authorList>
            <person name="Kim M."/>
            <person name="Yi H."/>
        </authorList>
    </citation>
    <scope>NUCLEOTIDE SEQUENCE [LARGE SCALE GENOMIC DNA]</scope>
    <source>
        <strain evidence="21 22">HYN0043</strain>
    </source>
</reference>
<evidence type="ECO:0000256" key="10">
    <source>
        <dbReference type="ARBA" id="ARBA00022723"/>
    </source>
</evidence>
<dbReference type="InterPro" id="IPR011712">
    <property type="entry name" value="Sig_transdc_His_kin_sub3_dim/P"/>
</dbReference>
<keyword evidence="15" id="KW-0902">Two-component regulatory system</keyword>
<evidence type="ECO:0000256" key="11">
    <source>
        <dbReference type="ARBA" id="ARBA00022741"/>
    </source>
</evidence>
<dbReference type="GO" id="GO:0005524">
    <property type="term" value="F:ATP binding"/>
    <property type="evidence" value="ECO:0007669"/>
    <property type="project" value="UniProtKB-KW"/>
</dbReference>
<dbReference type="Gene3D" id="3.30.565.10">
    <property type="entry name" value="Histidine kinase-like ATPase, C-terminal domain"/>
    <property type="match status" value="1"/>
</dbReference>
<dbReference type="RefSeq" id="WP_119409745.1">
    <property type="nucleotide sequence ID" value="NZ_CP032869.1"/>
</dbReference>
<dbReference type="InterPro" id="IPR005467">
    <property type="entry name" value="His_kinase_dom"/>
</dbReference>
<keyword evidence="19" id="KW-1133">Transmembrane helix</keyword>
<evidence type="ECO:0000256" key="1">
    <source>
        <dbReference type="ARBA" id="ARBA00000085"/>
    </source>
</evidence>
<sequence>MQISSKDFFHLIILVSVIFLIAPTFLIAYVIISNRRKKKHFEEKELLQKDYESKLLRNQVEVQEQTLQAVAYDLHDHIGQILSLTAMTLGSVDLDDTSRLADKINHAEDLAKRCIQELRGLSRLFHGEELLSKGLVKAIEFELEWIKRSVNFTIDFSADSFVTAPDAQDKEIVIFRLFQEILNNAVKHSKATEVTVKLSNTGQCAQLAIADNGIGFNVAEVFGKRQGMGLHNMQKRTELVNGRAEINSEPGKGTLINIYVPL</sequence>
<evidence type="ECO:0000313" key="21">
    <source>
        <dbReference type="EMBL" id="AYL96141.1"/>
    </source>
</evidence>
<evidence type="ECO:0000256" key="3">
    <source>
        <dbReference type="ARBA" id="ARBA00004496"/>
    </source>
</evidence>
<keyword evidence="13" id="KW-0067">ATP-binding</keyword>
<name>A0A494VQC3_9SPHI</name>
<evidence type="ECO:0000256" key="5">
    <source>
        <dbReference type="ARBA" id="ARBA00017322"/>
    </source>
</evidence>
<evidence type="ECO:0000256" key="15">
    <source>
        <dbReference type="ARBA" id="ARBA00023012"/>
    </source>
</evidence>
<evidence type="ECO:0000256" key="9">
    <source>
        <dbReference type="ARBA" id="ARBA00022679"/>
    </source>
</evidence>
<keyword evidence="9" id="KW-0808">Transferase</keyword>
<feature type="domain" description="Histidine kinase" evidence="20">
    <location>
        <begin position="69"/>
        <end position="262"/>
    </location>
</feature>
<evidence type="ECO:0000256" key="14">
    <source>
        <dbReference type="ARBA" id="ARBA00023004"/>
    </source>
</evidence>
<dbReference type="GO" id="GO:0046983">
    <property type="term" value="F:protein dimerization activity"/>
    <property type="evidence" value="ECO:0007669"/>
    <property type="project" value="InterPro"/>
</dbReference>
<dbReference type="CDD" id="cd16917">
    <property type="entry name" value="HATPase_UhpB-NarQ-NarX-like"/>
    <property type="match status" value="1"/>
</dbReference>
<keyword evidence="11" id="KW-0547">Nucleotide-binding</keyword>
<evidence type="ECO:0000313" key="22">
    <source>
        <dbReference type="Proteomes" id="UP000270046"/>
    </source>
</evidence>
<evidence type="ECO:0000256" key="19">
    <source>
        <dbReference type="SAM" id="Phobius"/>
    </source>
</evidence>
<organism evidence="21 22">
    <name type="scientific">Mucilaginibacter celer</name>
    <dbReference type="NCBI Taxonomy" id="2305508"/>
    <lineage>
        <taxon>Bacteria</taxon>
        <taxon>Pseudomonadati</taxon>
        <taxon>Bacteroidota</taxon>
        <taxon>Sphingobacteriia</taxon>
        <taxon>Sphingobacteriales</taxon>
        <taxon>Sphingobacteriaceae</taxon>
        <taxon>Mucilaginibacter</taxon>
    </lineage>
</organism>
<dbReference type="InterPro" id="IPR004358">
    <property type="entry name" value="Sig_transdc_His_kin-like_C"/>
</dbReference>
<protein>
    <recommendedName>
        <fullName evidence="5">Oxygen sensor histidine kinase NreB</fullName>
        <ecNumber evidence="4">2.7.13.3</ecNumber>
    </recommendedName>
    <alternativeName>
        <fullName evidence="18">Nitrogen regulation protein B</fullName>
    </alternativeName>
</protein>
<dbReference type="PRINTS" id="PR00344">
    <property type="entry name" value="BCTRLSENSOR"/>
</dbReference>
<dbReference type="PROSITE" id="PS50109">
    <property type="entry name" value="HIS_KIN"/>
    <property type="match status" value="1"/>
</dbReference>
<evidence type="ECO:0000256" key="12">
    <source>
        <dbReference type="ARBA" id="ARBA00022777"/>
    </source>
</evidence>
<evidence type="ECO:0000256" key="13">
    <source>
        <dbReference type="ARBA" id="ARBA00022840"/>
    </source>
</evidence>
<dbReference type="GO" id="GO:0051539">
    <property type="term" value="F:4 iron, 4 sulfur cluster binding"/>
    <property type="evidence" value="ECO:0007669"/>
    <property type="project" value="UniProtKB-KW"/>
</dbReference>
<dbReference type="GO" id="GO:0046872">
    <property type="term" value="F:metal ion binding"/>
    <property type="evidence" value="ECO:0007669"/>
    <property type="project" value="UniProtKB-KW"/>
</dbReference>
<keyword evidence="8" id="KW-0597">Phosphoprotein</keyword>
<keyword evidence="12 21" id="KW-0418">Kinase</keyword>
<dbReference type="GO" id="GO:0016020">
    <property type="term" value="C:membrane"/>
    <property type="evidence" value="ECO:0007669"/>
    <property type="project" value="InterPro"/>
</dbReference>
<dbReference type="SUPFAM" id="SSF55874">
    <property type="entry name" value="ATPase domain of HSP90 chaperone/DNA topoisomerase II/histidine kinase"/>
    <property type="match status" value="1"/>
</dbReference>
<feature type="transmembrane region" description="Helical" evidence="19">
    <location>
        <begin position="12"/>
        <end position="32"/>
    </location>
</feature>
<comment type="catalytic activity">
    <reaction evidence="1">
        <text>ATP + protein L-histidine = ADP + protein N-phospho-L-histidine.</text>
        <dbReference type="EC" id="2.7.13.3"/>
    </reaction>
</comment>
<dbReference type="SMART" id="SM00387">
    <property type="entry name" value="HATPase_c"/>
    <property type="match status" value="1"/>
</dbReference>
<evidence type="ECO:0000256" key="17">
    <source>
        <dbReference type="ARBA" id="ARBA00024827"/>
    </source>
</evidence>
<evidence type="ECO:0000256" key="16">
    <source>
        <dbReference type="ARBA" id="ARBA00023014"/>
    </source>
</evidence>
<dbReference type="Pfam" id="PF02518">
    <property type="entry name" value="HATPase_c"/>
    <property type="match status" value="1"/>
</dbReference>
<dbReference type="Gene3D" id="1.20.5.1930">
    <property type="match status" value="1"/>
</dbReference>
<accession>A0A494VQC3</accession>
<keyword evidence="22" id="KW-1185">Reference proteome</keyword>
<dbReference type="Proteomes" id="UP000270046">
    <property type="component" value="Chromosome"/>
</dbReference>
<comment type="function">
    <text evidence="17">Member of the two-component regulatory system NreB/NreC involved in the control of dissimilatory nitrate/nitrite reduction in response to oxygen. NreB functions as a direct oxygen sensor histidine kinase which is autophosphorylated, in the absence of oxygen, probably at the conserved histidine residue, and transfers its phosphate group probably to a conserved aspartate residue of NreC. NreB/NreC activates the expression of the nitrate (narGHJI) and nitrite (nir) reductase operons, as well as the putative nitrate transporter gene narT.</text>
</comment>
<keyword evidence="19" id="KW-0812">Transmembrane</keyword>
<evidence type="ECO:0000256" key="2">
    <source>
        <dbReference type="ARBA" id="ARBA00001966"/>
    </source>
</evidence>
<dbReference type="KEGG" id="muh:HYN43_012940"/>
<dbReference type="EMBL" id="CP032869">
    <property type="protein sequence ID" value="AYL96141.1"/>
    <property type="molecule type" value="Genomic_DNA"/>
</dbReference>
<dbReference type="InterPro" id="IPR003594">
    <property type="entry name" value="HATPase_dom"/>
</dbReference>
<keyword evidence="7" id="KW-0963">Cytoplasm</keyword>
<dbReference type="AlphaFoldDB" id="A0A494VQC3"/>
<evidence type="ECO:0000256" key="18">
    <source>
        <dbReference type="ARBA" id="ARBA00030800"/>
    </source>
</evidence>
<dbReference type="OrthoDB" id="5401121at2"/>
<dbReference type="InterPro" id="IPR036890">
    <property type="entry name" value="HATPase_C_sf"/>
</dbReference>
<keyword evidence="19" id="KW-0472">Membrane</keyword>
<dbReference type="GO" id="GO:0005737">
    <property type="term" value="C:cytoplasm"/>
    <property type="evidence" value="ECO:0007669"/>
    <property type="project" value="UniProtKB-SubCell"/>
</dbReference>
<gene>
    <name evidence="21" type="ORF">HYN43_012940</name>
</gene>
<keyword evidence="14" id="KW-0408">Iron</keyword>
<dbReference type="PANTHER" id="PTHR24421">
    <property type="entry name" value="NITRATE/NITRITE SENSOR PROTEIN NARX-RELATED"/>
    <property type="match status" value="1"/>
</dbReference>
<dbReference type="GO" id="GO:0000155">
    <property type="term" value="F:phosphorelay sensor kinase activity"/>
    <property type="evidence" value="ECO:0007669"/>
    <property type="project" value="InterPro"/>
</dbReference>
<comment type="cofactor">
    <cofactor evidence="2">
        <name>[4Fe-4S] cluster</name>
        <dbReference type="ChEBI" id="CHEBI:49883"/>
    </cofactor>
</comment>
<keyword evidence="16" id="KW-0411">Iron-sulfur</keyword>
<dbReference type="EC" id="2.7.13.3" evidence="4"/>
<proteinExistence type="predicted"/>
<evidence type="ECO:0000256" key="6">
    <source>
        <dbReference type="ARBA" id="ARBA00022485"/>
    </source>
</evidence>
<keyword evidence="10" id="KW-0479">Metal-binding</keyword>
<evidence type="ECO:0000259" key="20">
    <source>
        <dbReference type="PROSITE" id="PS50109"/>
    </source>
</evidence>